<dbReference type="InterPro" id="IPR000524">
    <property type="entry name" value="Tscrpt_reg_HTH_GntR"/>
</dbReference>
<dbReference type="Pfam" id="PF00392">
    <property type="entry name" value="GntR"/>
    <property type="match status" value="1"/>
</dbReference>
<evidence type="ECO:0000313" key="8">
    <source>
        <dbReference type="Proteomes" id="UP001318300"/>
    </source>
</evidence>
<reference evidence="7 8" key="1">
    <citation type="submission" date="2020-03" db="EMBL/GenBank/DDBJ databases">
        <title>Above-ground endophytic microbial communities from plants in different locations in the United States.</title>
        <authorList>
            <person name="Frank C."/>
        </authorList>
    </citation>
    <scope>NUCLEOTIDE SEQUENCE [LARGE SCALE GENOMIC DNA]</scope>
    <source>
        <strain evidence="7 8">WW7</strain>
    </source>
</reference>
<evidence type="ECO:0000313" key="7">
    <source>
        <dbReference type="EMBL" id="NII39399.1"/>
    </source>
</evidence>
<dbReference type="InterPro" id="IPR028082">
    <property type="entry name" value="Peripla_BP_I"/>
</dbReference>
<dbReference type="InterPro" id="IPR036388">
    <property type="entry name" value="WH-like_DNA-bd_sf"/>
</dbReference>
<dbReference type="PROSITE" id="PS50949">
    <property type="entry name" value="HTH_GNTR"/>
    <property type="match status" value="1"/>
</dbReference>
<dbReference type="GO" id="GO:0003677">
    <property type="term" value="F:DNA binding"/>
    <property type="evidence" value="ECO:0007669"/>
    <property type="project" value="UniProtKB-KW"/>
</dbReference>
<sequence>MPDGTATLICSCRIINRRIEEPMMLYQSTFEDLRSRIRSGEFPVGARLPSEADLLAHYDISAITLRRALDMLREDGYVARRPRVGTTVVSTEPTARLRPTDRIDVGVVLTNFDDTFGTRVLEGMLDEAGTATDVIVKRTHGDHDAEDTAIRALAARVQGLVVLPSSSEFIPPGVLELLPTGFPVVILDRRYEGIPVSDISTDNIGAGAAATEHLFSLGHRRVALVTSDSRVTSNDDRRRGWVGAHARNDKALDDALAFHDVESTLPGSTDRPEDDVARLVAFVEAHPEATAFVAGEYNIALLLRDALEQVGKRVPDDVSVVCFDHPDATFDRRLFRFTHIAQDQPGVGRQAVAQVLRQARGESGSRKILVPAQLVVGASTAPPPTGRDGRAARSPSRR</sequence>
<comment type="caution">
    <text evidence="7">The sequence shown here is derived from an EMBL/GenBank/DDBJ whole genome shotgun (WGS) entry which is preliminary data.</text>
</comment>
<keyword evidence="2" id="KW-0805">Transcription regulation</keyword>
<feature type="domain" description="HTH gntR-type" evidence="6">
    <location>
        <begin position="23"/>
        <end position="91"/>
    </location>
</feature>
<dbReference type="Proteomes" id="UP001318300">
    <property type="component" value="Unassembled WGS sequence"/>
</dbReference>
<dbReference type="Gene3D" id="3.40.50.2300">
    <property type="match status" value="2"/>
</dbReference>
<dbReference type="SUPFAM" id="SSF46785">
    <property type="entry name" value="Winged helix' DNA-binding domain"/>
    <property type="match status" value="1"/>
</dbReference>
<dbReference type="InterPro" id="IPR036390">
    <property type="entry name" value="WH_DNA-bd_sf"/>
</dbReference>
<evidence type="ECO:0000256" key="2">
    <source>
        <dbReference type="ARBA" id="ARBA00023015"/>
    </source>
</evidence>
<gene>
    <name evidence="7" type="ORF">E9228_000018</name>
</gene>
<dbReference type="CDD" id="cd06267">
    <property type="entry name" value="PBP1_LacI_sugar_binding-like"/>
    <property type="match status" value="1"/>
</dbReference>
<organism evidence="7 8">
    <name type="scientific">Curtobacterium salicis</name>
    <dbReference type="NCBI Taxonomy" id="1779862"/>
    <lineage>
        <taxon>Bacteria</taxon>
        <taxon>Bacillati</taxon>
        <taxon>Actinomycetota</taxon>
        <taxon>Actinomycetes</taxon>
        <taxon>Micrococcales</taxon>
        <taxon>Microbacteriaceae</taxon>
        <taxon>Curtobacterium</taxon>
    </lineage>
</organism>
<keyword evidence="1" id="KW-0678">Repressor</keyword>
<protein>
    <submittedName>
        <fullName evidence="7">DNA-binding LacI/PurR family transcriptional regulator</fullName>
    </submittedName>
</protein>
<name>A0ABX0T5D3_9MICO</name>
<evidence type="ECO:0000256" key="5">
    <source>
        <dbReference type="SAM" id="MobiDB-lite"/>
    </source>
</evidence>
<accession>A0ABX0T5D3</accession>
<dbReference type="SUPFAM" id="SSF53822">
    <property type="entry name" value="Periplasmic binding protein-like I"/>
    <property type="match status" value="1"/>
</dbReference>
<evidence type="ECO:0000256" key="4">
    <source>
        <dbReference type="ARBA" id="ARBA00023163"/>
    </source>
</evidence>
<keyword evidence="4" id="KW-0804">Transcription</keyword>
<keyword evidence="8" id="KW-1185">Reference proteome</keyword>
<dbReference type="EMBL" id="JAAOYO010000001">
    <property type="protein sequence ID" value="NII39399.1"/>
    <property type="molecule type" value="Genomic_DNA"/>
</dbReference>
<evidence type="ECO:0000259" key="6">
    <source>
        <dbReference type="PROSITE" id="PS50949"/>
    </source>
</evidence>
<dbReference type="SMART" id="SM00345">
    <property type="entry name" value="HTH_GNTR"/>
    <property type="match status" value="1"/>
</dbReference>
<evidence type="ECO:0000256" key="1">
    <source>
        <dbReference type="ARBA" id="ARBA00022491"/>
    </source>
</evidence>
<dbReference type="CDD" id="cd07377">
    <property type="entry name" value="WHTH_GntR"/>
    <property type="match status" value="1"/>
</dbReference>
<feature type="region of interest" description="Disordered" evidence="5">
    <location>
        <begin position="377"/>
        <end position="398"/>
    </location>
</feature>
<dbReference type="PANTHER" id="PTHR30146">
    <property type="entry name" value="LACI-RELATED TRANSCRIPTIONAL REPRESSOR"/>
    <property type="match status" value="1"/>
</dbReference>
<keyword evidence="3 7" id="KW-0238">DNA-binding</keyword>
<dbReference type="Gene3D" id="1.10.10.10">
    <property type="entry name" value="Winged helix-like DNA-binding domain superfamily/Winged helix DNA-binding domain"/>
    <property type="match status" value="1"/>
</dbReference>
<evidence type="ECO:0000256" key="3">
    <source>
        <dbReference type="ARBA" id="ARBA00023125"/>
    </source>
</evidence>
<dbReference type="InterPro" id="IPR046335">
    <property type="entry name" value="LacI/GalR-like_sensor"/>
</dbReference>
<dbReference type="Pfam" id="PF13377">
    <property type="entry name" value="Peripla_BP_3"/>
    <property type="match status" value="1"/>
</dbReference>
<proteinExistence type="predicted"/>
<dbReference type="RefSeq" id="WP_166778635.1">
    <property type="nucleotide sequence ID" value="NZ_JAAOYO010000001.1"/>
</dbReference>
<dbReference type="PANTHER" id="PTHR30146:SF95">
    <property type="entry name" value="RIBOSE OPERON REPRESSOR"/>
    <property type="match status" value="1"/>
</dbReference>